<reference evidence="4 5" key="1">
    <citation type="journal article" date="2017" name="Int. J. Syst. Evol. Microbiol.">
        <title>Ramlibacter alkalitolerans sp. nov., alkali-tolerant bacterium isolated from soil of ginseng.</title>
        <authorList>
            <person name="Lee D.H."/>
            <person name="Cha C.J."/>
        </authorList>
    </citation>
    <scope>NUCLEOTIDE SEQUENCE [LARGE SCALE GENOMIC DNA]</scope>
    <source>
        <strain evidence="4 5">KACC 19305</strain>
    </source>
</reference>
<dbReference type="PANTHER" id="PTHR36698:SF3">
    <property type="entry name" value="ABC-TYPE TRANSPORT AUXILIARY LIPOPROTEIN COMPONENT DOMAIN-CONTAINING PROTEIN"/>
    <property type="match status" value="1"/>
</dbReference>
<dbReference type="InterPro" id="IPR003399">
    <property type="entry name" value="Mce/MlaD"/>
</dbReference>
<protein>
    <submittedName>
        <fullName evidence="4">MCE family protein</fullName>
    </submittedName>
</protein>
<accession>A0ABS1JUV4</accession>
<keyword evidence="2" id="KW-0812">Transmembrane</keyword>
<evidence type="ECO:0000259" key="3">
    <source>
        <dbReference type="Pfam" id="PF02470"/>
    </source>
</evidence>
<keyword evidence="2" id="KW-0472">Membrane</keyword>
<evidence type="ECO:0000313" key="4">
    <source>
        <dbReference type="EMBL" id="MBL0427350.1"/>
    </source>
</evidence>
<feature type="compositionally biased region" description="Pro residues" evidence="1">
    <location>
        <begin position="1"/>
        <end position="24"/>
    </location>
</feature>
<gene>
    <name evidence="4" type="ORF">JI746_19720</name>
</gene>
<feature type="domain" description="Mce/MlaD" evidence="3">
    <location>
        <begin position="73"/>
        <end position="135"/>
    </location>
</feature>
<keyword evidence="5" id="KW-1185">Reference proteome</keyword>
<organism evidence="4 5">
    <name type="scientific">Ramlibacter alkalitolerans</name>
    <dbReference type="NCBI Taxonomy" id="2039631"/>
    <lineage>
        <taxon>Bacteria</taxon>
        <taxon>Pseudomonadati</taxon>
        <taxon>Pseudomonadota</taxon>
        <taxon>Betaproteobacteria</taxon>
        <taxon>Burkholderiales</taxon>
        <taxon>Comamonadaceae</taxon>
        <taxon>Ramlibacter</taxon>
    </lineage>
</organism>
<name>A0ABS1JUV4_9BURK</name>
<feature type="transmembrane region" description="Helical" evidence="2">
    <location>
        <begin position="45"/>
        <end position="64"/>
    </location>
</feature>
<comment type="caution">
    <text evidence="4">The sequence shown here is derived from an EMBL/GenBank/DDBJ whole genome shotgun (WGS) entry which is preliminary data.</text>
</comment>
<sequence length="352" mass="38498">MADTPSPPPPAHEPPKPPPKPPETPVSKSEPAARNVPVKNLELKAIMLLAFTIALILAAAIFLMRSRGYFEPKQQLYLIADNAEGVVAGMDLTFSGFAIGTVKKVSLNDQGQVRIEVDVIRKDAKWLRTSSVFTLVKNIFGPAQLRAYSGVLTDPPLPDDAERPVLRGDFNEEVGRVIGATKDVLDNLNQITSENSELNRSMANLQAFTQKLQGKRGALHAIFGNEQDAQKLVAAVERANAAMAEIQRLARRGDNFVQHADTRVFGTNGIADDTQAGMRQLQGLLTDARGSLQRVDAVLKEAQGAASNVREATADLGPLRAEVETNLRKVEDMINDLQRKWPFAKDRKIELP</sequence>
<proteinExistence type="predicted"/>
<dbReference type="Pfam" id="PF02470">
    <property type="entry name" value="MlaD"/>
    <property type="match status" value="1"/>
</dbReference>
<evidence type="ECO:0000256" key="2">
    <source>
        <dbReference type="SAM" id="Phobius"/>
    </source>
</evidence>
<evidence type="ECO:0000256" key="1">
    <source>
        <dbReference type="SAM" id="MobiDB-lite"/>
    </source>
</evidence>
<dbReference type="Proteomes" id="UP000622707">
    <property type="component" value="Unassembled WGS sequence"/>
</dbReference>
<dbReference type="PANTHER" id="PTHR36698">
    <property type="entry name" value="BLL5892 PROTEIN"/>
    <property type="match status" value="1"/>
</dbReference>
<keyword evidence="2" id="KW-1133">Transmembrane helix</keyword>
<dbReference type="EMBL" id="JAEQND010000011">
    <property type="protein sequence ID" value="MBL0427350.1"/>
    <property type="molecule type" value="Genomic_DNA"/>
</dbReference>
<evidence type="ECO:0000313" key="5">
    <source>
        <dbReference type="Proteomes" id="UP000622707"/>
    </source>
</evidence>
<dbReference type="RefSeq" id="WP_201691980.1">
    <property type="nucleotide sequence ID" value="NZ_JAEQND010000011.1"/>
</dbReference>
<feature type="region of interest" description="Disordered" evidence="1">
    <location>
        <begin position="1"/>
        <end position="33"/>
    </location>
</feature>